<evidence type="ECO:0000313" key="2">
    <source>
        <dbReference type="Proteomes" id="UP001500984"/>
    </source>
</evidence>
<protein>
    <recommendedName>
        <fullName evidence="3">SipW-cognate class signal peptide</fullName>
    </recommendedName>
</protein>
<name>A0ABN2WHQ6_9MICO</name>
<dbReference type="NCBIfam" id="TIGR04088">
    <property type="entry name" value="cognate_SipW"/>
    <property type="match status" value="1"/>
</dbReference>
<dbReference type="EMBL" id="BAAAPZ010000003">
    <property type="protein sequence ID" value="GAA2092152.1"/>
    <property type="molecule type" value="Genomic_DNA"/>
</dbReference>
<dbReference type="RefSeq" id="WP_291799265.1">
    <property type="nucleotide sequence ID" value="NZ_BAAAPZ010000003.1"/>
</dbReference>
<reference evidence="1 2" key="1">
    <citation type="journal article" date="2019" name="Int. J. Syst. Evol. Microbiol.">
        <title>The Global Catalogue of Microorganisms (GCM) 10K type strain sequencing project: providing services to taxonomists for standard genome sequencing and annotation.</title>
        <authorList>
            <consortium name="The Broad Institute Genomics Platform"/>
            <consortium name="The Broad Institute Genome Sequencing Center for Infectious Disease"/>
            <person name="Wu L."/>
            <person name="Ma J."/>
        </authorList>
    </citation>
    <scope>NUCLEOTIDE SEQUENCE [LARGE SCALE GENOMIC DNA]</scope>
    <source>
        <strain evidence="1 2">JCM 15900</strain>
    </source>
</reference>
<dbReference type="InterPro" id="IPR023833">
    <property type="entry name" value="Signal_pept_SipW-depend-type"/>
</dbReference>
<gene>
    <name evidence="1" type="ORF">GCM10009823_09720</name>
</gene>
<keyword evidence="2" id="KW-1185">Reference proteome</keyword>
<dbReference type="Proteomes" id="UP001500984">
    <property type="component" value="Unassembled WGS sequence"/>
</dbReference>
<evidence type="ECO:0000313" key="1">
    <source>
        <dbReference type="EMBL" id="GAA2092152.1"/>
    </source>
</evidence>
<comment type="caution">
    <text evidence="1">The sequence shown here is derived from an EMBL/GenBank/DDBJ whole genome shotgun (WGS) entry which is preliminary data.</text>
</comment>
<sequence length="202" mass="19869">MSQNTTSARPARSKKIRALLAGGLVLGVGAAITLANWNDSEFALGEFDSGSFNLEGSTDGSAYGEHPSTAAAPLSFSVDAANLSPGDVVSAPFAVRLDADTTYDAALRVRAAGTQGSVSGLTYRLTVQSAFGCDAAQAGTVLVAPGTALGSGASDAPLTLAAGSGGAAGAPVNVCFTVTAGSSLEQGQSGTATWEFAAESDS</sequence>
<evidence type="ECO:0008006" key="3">
    <source>
        <dbReference type="Google" id="ProtNLM"/>
    </source>
</evidence>
<organism evidence="1 2">
    <name type="scientific">Brevibacterium salitolerans</name>
    <dbReference type="NCBI Taxonomy" id="1403566"/>
    <lineage>
        <taxon>Bacteria</taxon>
        <taxon>Bacillati</taxon>
        <taxon>Actinomycetota</taxon>
        <taxon>Actinomycetes</taxon>
        <taxon>Micrococcales</taxon>
        <taxon>Brevibacteriaceae</taxon>
        <taxon>Brevibacterium</taxon>
    </lineage>
</organism>
<accession>A0ABN2WHQ6</accession>
<proteinExistence type="predicted"/>